<keyword evidence="3" id="KW-0805">Transcription regulation</keyword>
<evidence type="ECO:0000256" key="1">
    <source>
        <dbReference type="ARBA" id="ARBA00022553"/>
    </source>
</evidence>
<gene>
    <name evidence="10" type="ORF">MWN34_00130</name>
</gene>
<evidence type="ECO:0000259" key="8">
    <source>
        <dbReference type="PROSITE" id="PS50110"/>
    </source>
</evidence>
<dbReference type="InterPro" id="IPR001789">
    <property type="entry name" value="Sig_transdc_resp-reg_receiver"/>
</dbReference>
<dbReference type="Gene3D" id="6.10.250.690">
    <property type="match status" value="1"/>
</dbReference>
<keyword evidence="4 7" id="KW-0238">DNA-binding</keyword>
<evidence type="ECO:0000313" key="10">
    <source>
        <dbReference type="EMBL" id="MCK0195315.1"/>
    </source>
</evidence>
<dbReference type="PROSITE" id="PS50110">
    <property type="entry name" value="RESPONSE_REGULATORY"/>
    <property type="match status" value="1"/>
</dbReference>
<evidence type="ECO:0000256" key="4">
    <source>
        <dbReference type="ARBA" id="ARBA00023125"/>
    </source>
</evidence>
<organism evidence="10 11">
    <name type="scientific">Ancylobacter crimeensis</name>
    <dbReference type="NCBI Taxonomy" id="2579147"/>
    <lineage>
        <taxon>Bacteria</taxon>
        <taxon>Pseudomonadati</taxon>
        <taxon>Pseudomonadota</taxon>
        <taxon>Alphaproteobacteria</taxon>
        <taxon>Hyphomicrobiales</taxon>
        <taxon>Xanthobacteraceae</taxon>
        <taxon>Ancylobacter</taxon>
    </lineage>
</organism>
<dbReference type="SMART" id="SM00448">
    <property type="entry name" value="REC"/>
    <property type="match status" value="1"/>
</dbReference>
<keyword evidence="5" id="KW-0804">Transcription</keyword>
<dbReference type="Proteomes" id="UP001203284">
    <property type="component" value="Unassembled WGS sequence"/>
</dbReference>
<name>A0ABT0D5U4_9HYPH</name>
<evidence type="ECO:0000256" key="5">
    <source>
        <dbReference type="ARBA" id="ARBA00023163"/>
    </source>
</evidence>
<dbReference type="PANTHER" id="PTHR48111">
    <property type="entry name" value="REGULATOR OF RPOS"/>
    <property type="match status" value="1"/>
</dbReference>
<dbReference type="Gene3D" id="1.10.10.10">
    <property type="entry name" value="Winged helix-like DNA-binding domain superfamily/Winged helix DNA-binding domain"/>
    <property type="match status" value="1"/>
</dbReference>
<protein>
    <submittedName>
        <fullName evidence="10">Response regulator</fullName>
    </submittedName>
</protein>
<feature type="DNA-binding region" description="OmpR/PhoB-type" evidence="7">
    <location>
        <begin position="140"/>
        <end position="240"/>
    </location>
</feature>
<keyword evidence="2" id="KW-0902">Two-component regulatory system</keyword>
<feature type="domain" description="Response regulatory" evidence="8">
    <location>
        <begin position="10"/>
        <end position="124"/>
    </location>
</feature>
<evidence type="ECO:0000256" key="7">
    <source>
        <dbReference type="PROSITE-ProRule" id="PRU01091"/>
    </source>
</evidence>
<proteinExistence type="predicted"/>
<keyword evidence="1 6" id="KW-0597">Phosphoprotein</keyword>
<sequence>MTDASAGSGRILVVDDDPRIRQMLTRYFEDEGYSITAVPDGGGLRRSLQSAVFDIILLDLMLPGGEDGLSLAREIRLTSDIPIIMLTGRDDVVDKIVGLEVGADDYIAKPFHLREVLARLKTVLRRRRPPVPVAAPAPGNGVLRFEGWSLDPGRRQLLDGSGAEVPLTTGEFDMLLVLARQPGRVFTREMLMDLTRARNWDAYDRTIDSQIARLRRKIEPDLRNPTLIKSVRGVGYVFTGRAVG</sequence>
<dbReference type="InterPro" id="IPR016032">
    <property type="entry name" value="Sig_transdc_resp-reg_C-effctor"/>
</dbReference>
<dbReference type="InterPro" id="IPR039420">
    <property type="entry name" value="WalR-like"/>
</dbReference>
<evidence type="ECO:0000256" key="6">
    <source>
        <dbReference type="PROSITE-ProRule" id="PRU00169"/>
    </source>
</evidence>
<dbReference type="SUPFAM" id="SSF52172">
    <property type="entry name" value="CheY-like"/>
    <property type="match status" value="1"/>
</dbReference>
<feature type="domain" description="OmpR/PhoB-type" evidence="9">
    <location>
        <begin position="140"/>
        <end position="240"/>
    </location>
</feature>
<dbReference type="Pfam" id="PF00072">
    <property type="entry name" value="Response_reg"/>
    <property type="match status" value="1"/>
</dbReference>
<dbReference type="CDD" id="cd00383">
    <property type="entry name" value="trans_reg_C"/>
    <property type="match status" value="1"/>
</dbReference>
<keyword evidence="11" id="KW-1185">Reference proteome</keyword>
<dbReference type="CDD" id="cd17574">
    <property type="entry name" value="REC_OmpR"/>
    <property type="match status" value="1"/>
</dbReference>
<dbReference type="Pfam" id="PF00486">
    <property type="entry name" value="Trans_reg_C"/>
    <property type="match status" value="1"/>
</dbReference>
<feature type="modified residue" description="4-aspartylphosphate" evidence="6">
    <location>
        <position position="59"/>
    </location>
</feature>
<evidence type="ECO:0000256" key="2">
    <source>
        <dbReference type="ARBA" id="ARBA00023012"/>
    </source>
</evidence>
<comment type="caution">
    <text evidence="10">The sequence shown here is derived from an EMBL/GenBank/DDBJ whole genome shotgun (WGS) entry which is preliminary data.</text>
</comment>
<dbReference type="InterPro" id="IPR036388">
    <property type="entry name" value="WH-like_DNA-bd_sf"/>
</dbReference>
<dbReference type="InterPro" id="IPR001867">
    <property type="entry name" value="OmpR/PhoB-type_DNA-bd"/>
</dbReference>
<dbReference type="SMART" id="SM00862">
    <property type="entry name" value="Trans_reg_C"/>
    <property type="match status" value="1"/>
</dbReference>
<evidence type="ECO:0000259" key="9">
    <source>
        <dbReference type="PROSITE" id="PS51755"/>
    </source>
</evidence>
<evidence type="ECO:0000313" key="11">
    <source>
        <dbReference type="Proteomes" id="UP001203284"/>
    </source>
</evidence>
<dbReference type="SUPFAM" id="SSF46894">
    <property type="entry name" value="C-terminal effector domain of the bipartite response regulators"/>
    <property type="match status" value="1"/>
</dbReference>
<reference evidence="10 11" key="1">
    <citation type="submission" date="2022-04" db="EMBL/GenBank/DDBJ databases">
        <authorList>
            <person name="Grouzdev D.S."/>
            <person name="Pantiukh K.S."/>
            <person name="Krutkina M.S."/>
        </authorList>
    </citation>
    <scope>NUCLEOTIDE SEQUENCE [LARGE SCALE GENOMIC DNA]</scope>
    <source>
        <strain evidence="10 11">6x-1</strain>
    </source>
</reference>
<dbReference type="PANTHER" id="PTHR48111:SF4">
    <property type="entry name" value="DNA-BINDING DUAL TRANSCRIPTIONAL REGULATOR OMPR"/>
    <property type="match status" value="1"/>
</dbReference>
<evidence type="ECO:0000256" key="3">
    <source>
        <dbReference type="ARBA" id="ARBA00023015"/>
    </source>
</evidence>
<dbReference type="EMBL" id="JALKCH010000001">
    <property type="protein sequence ID" value="MCK0195315.1"/>
    <property type="molecule type" value="Genomic_DNA"/>
</dbReference>
<dbReference type="Gene3D" id="3.40.50.2300">
    <property type="match status" value="1"/>
</dbReference>
<dbReference type="RefSeq" id="WP_247025607.1">
    <property type="nucleotide sequence ID" value="NZ_JALKCH010000001.1"/>
</dbReference>
<dbReference type="InterPro" id="IPR011006">
    <property type="entry name" value="CheY-like_superfamily"/>
</dbReference>
<dbReference type="PROSITE" id="PS51755">
    <property type="entry name" value="OMPR_PHOB"/>
    <property type="match status" value="1"/>
</dbReference>
<accession>A0ABT0D5U4</accession>